<keyword evidence="2" id="KW-1185">Reference proteome</keyword>
<organism evidence="1 2">
    <name type="scientific">Ficedula albicollis</name>
    <name type="common">Collared flycatcher</name>
    <name type="synonym">Muscicapa albicollis</name>
    <dbReference type="NCBI Taxonomy" id="59894"/>
    <lineage>
        <taxon>Eukaryota</taxon>
        <taxon>Metazoa</taxon>
        <taxon>Chordata</taxon>
        <taxon>Craniata</taxon>
        <taxon>Vertebrata</taxon>
        <taxon>Euteleostomi</taxon>
        <taxon>Archelosauria</taxon>
        <taxon>Archosauria</taxon>
        <taxon>Dinosauria</taxon>
        <taxon>Saurischia</taxon>
        <taxon>Theropoda</taxon>
        <taxon>Coelurosauria</taxon>
        <taxon>Aves</taxon>
        <taxon>Neognathae</taxon>
        <taxon>Neoaves</taxon>
        <taxon>Telluraves</taxon>
        <taxon>Australaves</taxon>
        <taxon>Passeriformes</taxon>
        <taxon>Muscicapidae</taxon>
        <taxon>Ficedula</taxon>
    </lineage>
</organism>
<sequence>MVWKEKSAEQDWWQRGCLADFSSIDHAELVGREMWSLQQGAEVKAKKKEDQGRAEGERCRRTAVSFKGRRRMFPDEFELSSSAAKKEMKKIHMHIRSPASWLLQQTLFSGLCH</sequence>
<proteinExistence type="predicted"/>
<evidence type="ECO:0000313" key="2">
    <source>
        <dbReference type="Proteomes" id="UP000016665"/>
    </source>
</evidence>
<name>A0A803VX45_FICAL</name>
<dbReference type="Proteomes" id="UP000016665">
    <property type="component" value="Chromosome 1"/>
</dbReference>
<protein>
    <submittedName>
        <fullName evidence="1">Uncharacterized protein</fullName>
    </submittedName>
</protein>
<reference evidence="1 2" key="1">
    <citation type="journal article" date="2012" name="Nature">
        <title>The genomic landscape of species divergence in Ficedula flycatchers.</title>
        <authorList>
            <person name="Ellegren H."/>
            <person name="Smeds L."/>
            <person name="Burri R."/>
            <person name="Olason P.I."/>
            <person name="Backstrom N."/>
            <person name="Kawakami T."/>
            <person name="Kunstner A."/>
            <person name="Makinen H."/>
            <person name="Nadachowska-Brzyska K."/>
            <person name="Qvarnstrom A."/>
            <person name="Uebbing S."/>
            <person name="Wolf J.B."/>
        </authorList>
    </citation>
    <scope>NUCLEOTIDE SEQUENCE [LARGE SCALE GENOMIC DNA]</scope>
</reference>
<evidence type="ECO:0000313" key="1">
    <source>
        <dbReference type="Ensembl" id="ENSFALP00000027301.1"/>
    </source>
</evidence>
<dbReference type="AlphaFoldDB" id="A0A803VX45"/>
<accession>A0A803VX45</accession>
<dbReference type="Ensembl" id="ENSFALT00000029517.1">
    <property type="protein sequence ID" value="ENSFALP00000027301.1"/>
    <property type="gene ID" value="ENSFALG00000024381.1"/>
</dbReference>
<reference evidence="1" key="2">
    <citation type="submission" date="2025-08" db="UniProtKB">
        <authorList>
            <consortium name="Ensembl"/>
        </authorList>
    </citation>
    <scope>IDENTIFICATION</scope>
</reference>
<reference evidence="1" key="3">
    <citation type="submission" date="2025-09" db="UniProtKB">
        <authorList>
            <consortium name="Ensembl"/>
        </authorList>
    </citation>
    <scope>IDENTIFICATION</scope>
</reference>